<protein>
    <recommendedName>
        <fullName evidence="7">C2H2-type domain-containing protein</fullName>
    </recommendedName>
</protein>
<dbReference type="Gene3D" id="3.30.160.60">
    <property type="entry name" value="Classic Zinc Finger"/>
    <property type="match status" value="2"/>
</dbReference>
<dbReference type="PROSITE" id="PS00028">
    <property type="entry name" value="ZINC_FINGER_C2H2_1"/>
    <property type="match status" value="1"/>
</dbReference>
<feature type="region of interest" description="Disordered" evidence="6">
    <location>
        <begin position="1"/>
        <end position="21"/>
    </location>
</feature>
<feature type="domain" description="C2H2-type" evidence="7">
    <location>
        <begin position="315"/>
        <end position="342"/>
    </location>
</feature>
<dbReference type="GO" id="GO:0000978">
    <property type="term" value="F:RNA polymerase II cis-regulatory region sequence-specific DNA binding"/>
    <property type="evidence" value="ECO:0007669"/>
    <property type="project" value="TreeGrafter"/>
</dbReference>
<keyword evidence="3 5" id="KW-0863">Zinc-finger</keyword>
<comment type="caution">
    <text evidence="8">The sequence shown here is derived from an EMBL/GenBank/DDBJ whole genome shotgun (WGS) entry which is preliminary data.</text>
</comment>
<dbReference type="FunFam" id="3.30.160.60:FF:000110">
    <property type="entry name" value="Zinc finger protein-like"/>
    <property type="match status" value="1"/>
</dbReference>
<feature type="compositionally biased region" description="Low complexity" evidence="6">
    <location>
        <begin position="145"/>
        <end position="164"/>
    </location>
</feature>
<dbReference type="PANTHER" id="PTHR23235:SF120">
    <property type="entry name" value="KRUPPEL-LIKE FACTOR 15"/>
    <property type="match status" value="1"/>
</dbReference>
<evidence type="ECO:0000256" key="6">
    <source>
        <dbReference type="SAM" id="MobiDB-lite"/>
    </source>
</evidence>
<evidence type="ECO:0000259" key="7">
    <source>
        <dbReference type="PROSITE" id="PS50157"/>
    </source>
</evidence>
<evidence type="ECO:0000313" key="9">
    <source>
        <dbReference type="Proteomes" id="UP001211065"/>
    </source>
</evidence>
<gene>
    <name evidence="8" type="ORF">HK099_003823</name>
</gene>
<evidence type="ECO:0000256" key="3">
    <source>
        <dbReference type="ARBA" id="ARBA00022771"/>
    </source>
</evidence>
<evidence type="ECO:0000256" key="1">
    <source>
        <dbReference type="ARBA" id="ARBA00022723"/>
    </source>
</evidence>
<feature type="domain" description="C2H2-type" evidence="7">
    <location>
        <begin position="344"/>
        <end position="367"/>
    </location>
</feature>
<dbReference type="GO" id="GO:0000981">
    <property type="term" value="F:DNA-binding transcription factor activity, RNA polymerase II-specific"/>
    <property type="evidence" value="ECO:0007669"/>
    <property type="project" value="TreeGrafter"/>
</dbReference>
<keyword evidence="1" id="KW-0479">Metal-binding</keyword>
<dbReference type="PANTHER" id="PTHR23235">
    <property type="entry name" value="KRUEPPEL-LIKE TRANSCRIPTION FACTOR"/>
    <property type="match status" value="1"/>
</dbReference>
<feature type="region of interest" description="Disordered" evidence="6">
    <location>
        <begin position="140"/>
        <end position="164"/>
    </location>
</feature>
<dbReference type="SMART" id="SM00355">
    <property type="entry name" value="ZnF_C2H2"/>
    <property type="match status" value="3"/>
</dbReference>
<dbReference type="InterPro" id="IPR013087">
    <property type="entry name" value="Znf_C2H2_type"/>
</dbReference>
<keyword evidence="2" id="KW-0677">Repeat</keyword>
<dbReference type="SUPFAM" id="SSF57667">
    <property type="entry name" value="beta-beta-alpha zinc fingers"/>
    <property type="match status" value="2"/>
</dbReference>
<dbReference type="PROSITE" id="PS50157">
    <property type="entry name" value="ZINC_FINGER_C2H2_2"/>
    <property type="match status" value="2"/>
</dbReference>
<evidence type="ECO:0000256" key="4">
    <source>
        <dbReference type="ARBA" id="ARBA00022833"/>
    </source>
</evidence>
<evidence type="ECO:0000313" key="8">
    <source>
        <dbReference type="EMBL" id="KAJ3221017.1"/>
    </source>
</evidence>
<dbReference type="EMBL" id="JADGJW010000257">
    <property type="protein sequence ID" value="KAJ3221017.1"/>
    <property type="molecule type" value="Genomic_DNA"/>
</dbReference>
<proteinExistence type="predicted"/>
<name>A0AAD5U1I4_9FUNG</name>
<reference evidence="8" key="1">
    <citation type="submission" date="2020-05" db="EMBL/GenBank/DDBJ databases">
        <title>Phylogenomic resolution of chytrid fungi.</title>
        <authorList>
            <person name="Stajich J.E."/>
            <person name="Amses K."/>
            <person name="Simmons R."/>
            <person name="Seto K."/>
            <person name="Myers J."/>
            <person name="Bonds A."/>
            <person name="Quandt C.A."/>
            <person name="Barry K."/>
            <person name="Liu P."/>
            <person name="Grigoriev I."/>
            <person name="Longcore J.E."/>
            <person name="James T.Y."/>
        </authorList>
    </citation>
    <scope>NUCLEOTIDE SEQUENCE</scope>
    <source>
        <strain evidence="8">JEL0476</strain>
    </source>
</reference>
<dbReference type="GO" id="GO:0008270">
    <property type="term" value="F:zinc ion binding"/>
    <property type="evidence" value="ECO:0007669"/>
    <property type="project" value="UniProtKB-KW"/>
</dbReference>
<dbReference type="InterPro" id="IPR036236">
    <property type="entry name" value="Znf_C2H2_sf"/>
</dbReference>
<organism evidence="8 9">
    <name type="scientific">Clydaea vesicula</name>
    <dbReference type="NCBI Taxonomy" id="447962"/>
    <lineage>
        <taxon>Eukaryota</taxon>
        <taxon>Fungi</taxon>
        <taxon>Fungi incertae sedis</taxon>
        <taxon>Chytridiomycota</taxon>
        <taxon>Chytridiomycota incertae sedis</taxon>
        <taxon>Chytridiomycetes</taxon>
        <taxon>Lobulomycetales</taxon>
        <taxon>Lobulomycetaceae</taxon>
        <taxon>Clydaea</taxon>
    </lineage>
</organism>
<accession>A0AAD5U1I4</accession>
<dbReference type="AlphaFoldDB" id="A0AAD5U1I4"/>
<dbReference type="Proteomes" id="UP001211065">
    <property type="component" value="Unassembled WGS sequence"/>
</dbReference>
<evidence type="ECO:0000256" key="2">
    <source>
        <dbReference type="ARBA" id="ARBA00022737"/>
    </source>
</evidence>
<keyword evidence="9" id="KW-1185">Reference proteome</keyword>
<feature type="non-terminal residue" evidence="8">
    <location>
        <position position="1"/>
    </location>
</feature>
<sequence>MFSNYHQEQKKNSYNYGESPTSHLEDLITQNDIFFMDEDILFHNKLSPVESTNLSLDLNDNMDLDFIKKETDVTLTQQQFHQQQHQLPFHQQFSFANTANDFTYNNPTALSLNNADIFSNIYLHENNFISPFYSLQNNHNQSSFLNNPQNLPQEQQQHYNQQSLASISSSAPINIPNISQQHLRRQQDQNVLNLSISPQFGQSVTAASSPTTLDPNHLHSNNYYNPSPMLSPTSLSPISLINPSNSSSTNFSPPESNLATFASNSAASSTTSTKTLKQSQSFDASTFACVCGKRYASLNALKNHAKLHTVRERNFICSHCKKAFLRKQDLKRHETTHLEDYHPYSCDNCGTTFTRSDALSRHIKARR</sequence>
<keyword evidence="4" id="KW-0862">Zinc</keyword>
<dbReference type="Pfam" id="PF00096">
    <property type="entry name" value="zf-C2H2"/>
    <property type="match status" value="1"/>
</dbReference>
<evidence type="ECO:0000256" key="5">
    <source>
        <dbReference type="PROSITE-ProRule" id="PRU00042"/>
    </source>
</evidence>